<dbReference type="eggNOG" id="KOG1082">
    <property type="taxonomic scope" value="Eukaryota"/>
</dbReference>
<dbReference type="GeneID" id="9680814"/>
<dbReference type="InterPro" id="IPR046341">
    <property type="entry name" value="SET_dom_sf"/>
</dbReference>
<reference evidence="2 3" key="1">
    <citation type="journal article" date="2009" name="Science">
        <title>Green evolution and dynamic adaptations revealed by genomes of the marine picoeukaryotes Micromonas.</title>
        <authorList>
            <person name="Worden A.Z."/>
            <person name="Lee J.H."/>
            <person name="Mock T."/>
            <person name="Rouze P."/>
            <person name="Simmons M.P."/>
            <person name="Aerts A.L."/>
            <person name="Allen A.E."/>
            <person name="Cuvelier M.L."/>
            <person name="Derelle E."/>
            <person name="Everett M.V."/>
            <person name="Foulon E."/>
            <person name="Grimwood J."/>
            <person name="Gundlach H."/>
            <person name="Henrissat B."/>
            <person name="Napoli C."/>
            <person name="McDonald S.M."/>
            <person name="Parker M.S."/>
            <person name="Rombauts S."/>
            <person name="Salamov A."/>
            <person name="Von Dassow P."/>
            <person name="Badger J.H."/>
            <person name="Coutinho P.M."/>
            <person name="Demir E."/>
            <person name="Dubchak I."/>
            <person name="Gentemann C."/>
            <person name="Eikrem W."/>
            <person name="Gready J.E."/>
            <person name="John U."/>
            <person name="Lanier W."/>
            <person name="Lindquist E.A."/>
            <person name="Lucas S."/>
            <person name="Mayer K.F."/>
            <person name="Moreau H."/>
            <person name="Not F."/>
            <person name="Otillar R."/>
            <person name="Panaud O."/>
            <person name="Pangilinan J."/>
            <person name="Paulsen I."/>
            <person name="Piegu B."/>
            <person name="Poliakov A."/>
            <person name="Robbens S."/>
            <person name="Schmutz J."/>
            <person name="Toulza E."/>
            <person name="Wyss T."/>
            <person name="Zelensky A."/>
            <person name="Zhou K."/>
            <person name="Armbrust E.V."/>
            <person name="Bhattacharya D."/>
            <person name="Goodenough U.W."/>
            <person name="Van de Peer Y."/>
            <person name="Grigoriev I.V."/>
        </authorList>
    </citation>
    <scope>NUCLEOTIDE SEQUENCE [LARGE SCALE GENOMIC DNA]</scope>
    <source>
        <strain evidence="2 3">CCMP1545</strain>
    </source>
</reference>
<gene>
    <name evidence="2" type="ORF">MICPUCDRAFT_7678</name>
</gene>
<dbReference type="AlphaFoldDB" id="C1MIM2"/>
<dbReference type="Proteomes" id="UP000001876">
    <property type="component" value="Unassembled WGS sequence"/>
</dbReference>
<dbReference type="InterPro" id="IPR001214">
    <property type="entry name" value="SET_dom"/>
</dbReference>
<dbReference type="PANTHER" id="PTHR45660">
    <property type="entry name" value="HISTONE-LYSINE N-METHYLTRANSFERASE SETMAR"/>
    <property type="match status" value="1"/>
</dbReference>
<dbReference type="InterPro" id="IPR051357">
    <property type="entry name" value="H3K9_HMTase_SUVAR3-9"/>
</dbReference>
<dbReference type="SMART" id="SM00317">
    <property type="entry name" value="SET"/>
    <property type="match status" value="1"/>
</dbReference>
<dbReference type="SUPFAM" id="SSF82199">
    <property type="entry name" value="SET domain"/>
    <property type="match status" value="1"/>
</dbReference>
<evidence type="ECO:0000259" key="1">
    <source>
        <dbReference type="PROSITE" id="PS50280"/>
    </source>
</evidence>
<feature type="non-terminal residue" evidence="2">
    <location>
        <position position="125"/>
    </location>
</feature>
<dbReference type="OrthoDB" id="5792673at2759"/>
<dbReference type="Gene3D" id="2.170.270.10">
    <property type="entry name" value="SET domain"/>
    <property type="match status" value="1"/>
</dbReference>
<dbReference type="RefSeq" id="XP_003055690.1">
    <property type="nucleotide sequence ID" value="XM_003055644.1"/>
</dbReference>
<accession>C1MIM2</accession>
<sequence>WGLRCRAEISSGAFVCEYAGEVLTESEAAARCVNSGDDDYIFSLDHFDVAYQKPKDEDLNLGVDARVTGGVARFINHHSEPNLIIQSVFTPGAEGCRANNQRLYRICLFAGRDIGAMEELTYDYG</sequence>
<dbReference type="STRING" id="564608.C1MIM2"/>
<evidence type="ECO:0000313" key="3">
    <source>
        <dbReference type="Proteomes" id="UP000001876"/>
    </source>
</evidence>
<dbReference type="PANTHER" id="PTHR45660:SF13">
    <property type="entry name" value="HISTONE-LYSINE N-METHYLTRANSFERASE SETMAR"/>
    <property type="match status" value="1"/>
</dbReference>
<name>C1MIM2_MICPC</name>
<dbReference type="GO" id="GO:0042054">
    <property type="term" value="F:histone methyltransferase activity"/>
    <property type="evidence" value="ECO:0007669"/>
    <property type="project" value="TreeGrafter"/>
</dbReference>
<feature type="domain" description="SET" evidence="1">
    <location>
        <begin position="1"/>
        <end position="125"/>
    </location>
</feature>
<protein>
    <submittedName>
        <fullName evidence="2">Set domain protein</fullName>
    </submittedName>
</protein>
<organism evidence="3">
    <name type="scientific">Micromonas pusilla (strain CCMP1545)</name>
    <name type="common">Picoplanktonic green alga</name>
    <dbReference type="NCBI Taxonomy" id="564608"/>
    <lineage>
        <taxon>Eukaryota</taxon>
        <taxon>Viridiplantae</taxon>
        <taxon>Chlorophyta</taxon>
        <taxon>Mamiellophyceae</taxon>
        <taxon>Mamiellales</taxon>
        <taxon>Mamiellaceae</taxon>
        <taxon>Micromonas</taxon>
    </lineage>
</organism>
<evidence type="ECO:0000313" key="2">
    <source>
        <dbReference type="EMBL" id="EEH60942.1"/>
    </source>
</evidence>
<dbReference type="KEGG" id="mpp:MICPUCDRAFT_7678"/>
<feature type="non-terminal residue" evidence="2">
    <location>
        <position position="1"/>
    </location>
</feature>
<dbReference type="PROSITE" id="PS50280">
    <property type="entry name" value="SET"/>
    <property type="match status" value="1"/>
</dbReference>
<proteinExistence type="predicted"/>
<dbReference type="GO" id="GO:0003690">
    <property type="term" value="F:double-stranded DNA binding"/>
    <property type="evidence" value="ECO:0007669"/>
    <property type="project" value="TreeGrafter"/>
</dbReference>
<dbReference type="EMBL" id="GG663735">
    <property type="protein sequence ID" value="EEH60942.1"/>
    <property type="molecule type" value="Genomic_DNA"/>
</dbReference>
<dbReference type="Pfam" id="PF00856">
    <property type="entry name" value="SET"/>
    <property type="match status" value="1"/>
</dbReference>
<dbReference type="OMA" id="DSIDCHR"/>
<keyword evidence="3" id="KW-1185">Reference proteome</keyword>